<evidence type="ECO:0000256" key="1">
    <source>
        <dbReference type="ARBA" id="ARBA00022889"/>
    </source>
</evidence>
<dbReference type="GO" id="GO:0007165">
    <property type="term" value="P:signal transduction"/>
    <property type="evidence" value="ECO:0007669"/>
    <property type="project" value="InterPro"/>
</dbReference>
<dbReference type="InterPro" id="IPR000159">
    <property type="entry name" value="RA_dom"/>
</dbReference>
<dbReference type="Gene3D" id="3.10.20.90">
    <property type="entry name" value="Phosphatidylinositol 3-kinase Catalytic Subunit, Chain A, domain 1"/>
    <property type="match status" value="2"/>
</dbReference>
<feature type="domain" description="Dilute" evidence="5">
    <location>
        <begin position="697"/>
        <end position="929"/>
    </location>
</feature>
<dbReference type="InterPro" id="IPR001478">
    <property type="entry name" value="PDZ"/>
</dbReference>
<feature type="region of interest" description="Disordered" evidence="2">
    <location>
        <begin position="144"/>
        <end position="169"/>
    </location>
</feature>
<feature type="domain" description="PDZ" evidence="3">
    <location>
        <begin position="1065"/>
        <end position="1150"/>
    </location>
</feature>
<evidence type="ECO:0008006" key="8">
    <source>
        <dbReference type="Google" id="ProtNLM"/>
    </source>
</evidence>
<evidence type="ECO:0000259" key="5">
    <source>
        <dbReference type="PROSITE" id="PS51126"/>
    </source>
</evidence>
<dbReference type="InterPro" id="IPR002710">
    <property type="entry name" value="Dilute_dom"/>
</dbReference>
<dbReference type="PROSITE" id="PS50106">
    <property type="entry name" value="PDZ"/>
    <property type="match status" value="1"/>
</dbReference>
<dbReference type="Proteomes" id="UP000746747">
    <property type="component" value="Unassembled WGS sequence"/>
</dbReference>
<name>A0A8J2LVY6_9BILA</name>
<dbReference type="InterPro" id="IPR000253">
    <property type="entry name" value="FHA_dom"/>
</dbReference>
<feature type="region of interest" description="Disordered" evidence="2">
    <location>
        <begin position="1238"/>
        <end position="1274"/>
    </location>
</feature>
<dbReference type="CDD" id="cd01782">
    <property type="entry name" value="RA1_Afadin"/>
    <property type="match status" value="1"/>
</dbReference>
<dbReference type="OrthoDB" id="6260541at2759"/>
<evidence type="ECO:0000313" key="7">
    <source>
        <dbReference type="Proteomes" id="UP000746747"/>
    </source>
</evidence>
<feature type="compositionally biased region" description="Polar residues" evidence="2">
    <location>
        <begin position="1429"/>
        <end position="1452"/>
    </location>
</feature>
<sequence length="1738" mass="195446">MLSRLPVTKQAEREQLWQLVDQWNENRLDLFNLSYPTEDLEIHGVMRFYFQESKDKVLTKCIRVSSTATARAVISALVDKFHPDLKMLSDPEYTLWEVHENGDERCLGPSEKPLLVQLNWHKGDREGRFLLRAHPNTTSVKDTVGSLSGNQKRFSKKEEKGLKKKHQKAVEQQEPKLRASEELYKALPPTTFTRTISNPEFVMKKQREKKIAAKLKDLGQGGSLKIYGYELEPSRPYVTLLVSVRDTTSRILEEVLEKYGVNKSVEQYVLVEMVIPVSAKLSRSLTDLRFLNTSRRERIMDYNEYPLLSLANRIPDPSEEIFFVVKQHSSEVPRRHARHSSISSTAALGVSYTDPQKFSIGTSQILRLQNLFAVKPCLLQLTLDCKEIPEMKPIHLPFGVMGIGSDHSMGLFLDGRYIRPRHAVINYQDGVVTITPSDQNAYVEVDNQRISQTIALRDGNIIGIGHSHMFRYLSAWDAEKMHMVNGSTNKLEIMPRWKSAEASSVKRMETTFDIAGNMISTPIKNVELLSSFLINHHPDSNRNLHLGIPLPGLAAHMRYKSTTDIPLDIATATANKTNEVVISRTMSSDLFNQMLESSSAISEGVGNVSTSTVNRLGTEKPMCIADTLPALAEVREEAEDEFLHRLICPEREDAQFKLTPAYVVYVVARHRLLFPSQTVPVADSRTRLQLFLTKAANRFLLVSKQRRSRESLGFWLTNSSELLNFFKQDIDLSLLSRGMPQQILAGCVEKTFEMLGTVLKSSLDSTLNSIRDAFLDDRSASHDMVRRLEEIMCLLRHCRLNAALTIQLFSQLFYYINVVLFNWLVSSSGIPYCSRAFGVRLRTRLGHVNEWAYRQGLELAAECHMDRINQAIILLVTPKTVDQISTLGATCYKLNSVQVRWFLEHIVLDVGEEPVSKELVESIVRLAEIHADVMAAQDETSIQLEEELQLQLPFLLPQDGYSPDLIRGLSPAFAEVISGLQAQGLCRFFPQNHSSGSWTVYLKARSPTEEPTKMIGSLQRLKFSLQKRESINSEMGTLPNNLHEQMSVSSVNSLSKRELQSEIVMVSINRGTGGIGLSIVAAQGIGERSIGIYVKKVVDGGAAHRDGRLESGDQLLSVNGQSLIGISQEEAASKMSSSGPIVSFEVYKHAARYNGLYEWLNNPPQPQVPSSGIHSIMQTGQLPSSGQQSTIPNFSENVAVNASANIQRFSRQNSATSMTSNYSSNAYFNLMKPAHNGYPGTMTNNTRTQPQHGSTTTTNHQPIKSRSVSTSDIYQNPVDKTLTVSLTSLQPSSSGTTVPTHCEKYQTSTTNSQRSTMPPHYRNIRPIVIQPSRLTLSPTVRQQQQQYHSRSHSPSHLCANSALPSSNHYHNSALKNALPSELVLSSTSSSPITDYANLPLIEDHHSTFESSYSSTSSRNILPYQRPFPHNSTQQQFEASRTINTNPTLREQNSVASSSSHDSARSSVVVTAQESGMMRDNCPGRRFTKKAPPVPPKRHITRRDELNEQLDELESKGSAMTEADHQKYRELVNELAKIRIPFSIESNSNKNIAEREQSKSVSPEIVISSREGDYCFEKPKNLPISEKCEKTSIKLEMNVVGKIAEQQKQDIPAERLTNENFDETTMKKKGVQWDDKVAENLGRQDSDNDSKLIYEDDDQQEPRTQVLGTHEVYRDPRQVRLIELEAKQHAAKEAKIDGSKLGFRDKMQLFADQIGEKALKNRYKASTVQREIEQTMDDL</sequence>
<dbReference type="SUPFAM" id="SSF54236">
    <property type="entry name" value="Ubiquitin-like"/>
    <property type="match status" value="2"/>
</dbReference>
<dbReference type="PROSITE" id="PS51126">
    <property type="entry name" value="DILUTE"/>
    <property type="match status" value="1"/>
</dbReference>
<dbReference type="Gene3D" id="2.60.200.20">
    <property type="match status" value="1"/>
</dbReference>
<feature type="region of interest" description="Disordered" evidence="2">
    <location>
        <begin position="1341"/>
        <end position="1363"/>
    </location>
</feature>
<dbReference type="PROSITE" id="PS50200">
    <property type="entry name" value="RA"/>
    <property type="match status" value="2"/>
</dbReference>
<evidence type="ECO:0000259" key="4">
    <source>
        <dbReference type="PROSITE" id="PS50200"/>
    </source>
</evidence>
<dbReference type="GO" id="GO:0005912">
    <property type="term" value="C:adherens junction"/>
    <property type="evidence" value="ECO:0007669"/>
    <property type="project" value="TreeGrafter"/>
</dbReference>
<accession>A0A8J2LVY6</accession>
<gene>
    <name evidence="6" type="ORF">CJOHNSTONI_LOCUS5324</name>
</gene>
<evidence type="ECO:0000256" key="2">
    <source>
        <dbReference type="SAM" id="MobiDB-lite"/>
    </source>
</evidence>
<proteinExistence type="predicted"/>
<dbReference type="PANTHER" id="PTHR10398:SF2">
    <property type="entry name" value="AFADIN"/>
    <property type="match status" value="1"/>
</dbReference>
<dbReference type="GO" id="GO:0032880">
    <property type="term" value="P:regulation of protein localization"/>
    <property type="evidence" value="ECO:0007669"/>
    <property type="project" value="TreeGrafter"/>
</dbReference>
<feature type="region of interest" description="Disordered" evidence="2">
    <location>
        <begin position="1289"/>
        <end position="1319"/>
    </location>
</feature>
<feature type="region of interest" description="Disordered" evidence="2">
    <location>
        <begin position="1637"/>
        <end position="1662"/>
    </location>
</feature>
<dbReference type="GO" id="GO:0007155">
    <property type="term" value="P:cell adhesion"/>
    <property type="evidence" value="ECO:0007669"/>
    <property type="project" value="UniProtKB-KW"/>
</dbReference>
<dbReference type="Pfam" id="PF01843">
    <property type="entry name" value="DIL"/>
    <property type="match status" value="1"/>
</dbReference>
<dbReference type="PANTHER" id="PTHR10398">
    <property type="entry name" value="AFADIN"/>
    <property type="match status" value="1"/>
</dbReference>
<dbReference type="EMBL" id="CAKAEH010001365">
    <property type="protein sequence ID" value="CAG9535272.1"/>
    <property type="molecule type" value="Genomic_DNA"/>
</dbReference>
<comment type="caution">
    <text evidence="6">The sequence shown here is derived from an EMBL/GenBank/DDBJ whole genome shotgun (WGS) entry which is preliminary data.</text>
</comment>
<dbReference type="InterPro" id="IPR036034">
    <property type="entry name" value="PDZ_sf"/>
</dbReference>
<feature type="compositionally biased region" description="Polar residues" evidence="2">
    <location>
        <begin position="1289"/>
        <end position="1316"/>
    </location>
</feature>
<feature type="compositionally biased region" description="Basic and acidic residues" evidence="2">
    <location>
        <begin position="1637"/>
        <end position="1653"/>
    </location>
</feature>
<dbReference type="InterPro" id="IPR008984">
    <property type="entry name" value="SMAD_FHA_dom_sf"/>
</dbReference>
<feature type="domain" description="Ras-associating" evidence="4">
    <location>
        <begin position="43"/>
        <end position="136"/>
    </location>
</feature>
<dbReference type="Pfam" id="PF00498">
    <property type="entry name" value="FHA"/>
    <property type="match status" value="1"/>
</dbReference>
<dbReference type="InterPro" id="IPR028842">
    <property type="entry name" value="Afadin"/>
</dbReference>
<dbReference type="GO" id="GO:0050839">
    <property type="term" value="F:cell adhesion molecule binding"/>
    <property type="evidence" value="ECO:0007669"/>
    <property type="project" value="TreeGrafter"/>
</dbReference>
<reference evidence="6" key="1">
    <citation type="submission" date="2021-09" db="EMBL/GenBank/DDBJ databases">
        <authorList>
            <consortium name="Pathogen Informatics"/>
        </authorList>
    </citation>
    <scope>NUCLEOTIDE SEQUENCE</scope>
</reference>
<evidence type="ECO:0000313" key="6">
    <source>
        <dbReference type="EMBL" id="CAG9535272.1"/>
    </source>
</evidence>
<feature type="compositionally biased region" description="Polar residues" evidence="2">
    <location>
        <begin position="1241"/>
        <end position="1274"/>
    </location>
</feature>
<dbReference type="SMART" id="SM00314">
    <property type="entry name" value="RA"/>
    <property type="match status" value="2"/>
</dbReference>
<protein>
    <recommendedName>
        <fullName evidence="8">Afadin</fullName>
    </recommendedName>
</protein>
<dbReference type="SUPFAM" id="SSF50156">
    <property type="entry name" value="PDZ domain-like"/>
    <property type="match status" value="1"/>
</dbReference>
<organism evidence="6 7">
    <name type="scientific">Cercopithifilaria johnstoni</name>
    <dbReference type="NCBI Taxonomy" id="2874296"/>
    <lineage>
        <taxon>Eukaryota</taxon>
        <taxon>Metazoa</taxon>
        <taxon>Ecdysozoa</taxon>
        <taxon>Nematoda</taxon>
        <taxon>Chromadorea</taxon>
        <taxon>Rhabditida</taxon>
        <taxon>Spirurina</taxon>
        <taxon>Spiruromorpha</taxon>
        <taxon>Filarioidea</taxon>
        <taxon>Onchocercidae</taxon>
        <taxon>Cercopithifilaria</taxon>
    </lineage>
</organism>
<dbReference type="SMART" id="SM01132">
    <property type="entry name" value="DIL"/>
    <property type="match status" value="1"/>
</dbReference>
<keyword evidence="1" id="KW-0130">Cell adhesion</keyword>
<dbReference type="InterPro" id="IPR029071">
    <property type="entry name" value="Ubiquitin-like_domsf"/>
</dbReference>
<dbReference type="Pfam" id="PF00595">
    <property type="entry name" value="PDZ"/>
    <property type="match status" value="1"/>
</dbReference>
<dbReference type="Pfam" id="PF00788">
    <property type="entry name" value="RA"/>
    <property type="match status" value="2"/>
</dbReference>
<feature type="compositionally biased region" description="Low complexity" evidence="2">
    <location>
        <begin position="1453"/>
        <end position="1469"/>
    </location>
</feature>
<keyword evidence="7" id="KW-1185">Reference proteome</keyword>
<dbReference type="Gene3D" id="2.30.42.10">
    <property type="match status" value="1"/>
</dbReference>
<feature type="region of interest" description="Disordered" evidence="2">
    <location>
        <begin position="1409"/>
        <end position="1497"/>
    </location>
</feature>
<evidence type="ECO:0000259" key="3">
    <source>
        <dbReference type="PROSITE" id="PS50106"/>
    </source>
</evidence>
<dbReference type="SMART" id="SM00228">
    <property type="entry name" value="PDZ"/>
    <property type="match status" value="1"/>
</dbReference>
<feature type="domain" description="Ras-associating" evidence="4">
    <location>
        <begin position="220"/>
        <end position="330"/>
    </location>
</feature>
<dbReference type="SUPFAM" id="SSF49879">
    <property type="entry name" value="SMAD/FHA domain"/>
    <property type="match status" value="1"/>
</dbReference>